<proteinExistence type="predicted"/>
<evidence type="ECO:0000313" key="1">
    <source>
        <dbReference type="EMBL" id="ONI45125.1"/>
    </source>
</evidence>
<dbReference type="EMBL" id="LJHD01000071">
    <property type="protein sequence ID" value="ONI45125.1"/>
    <property type="molecule type" value="Genomic_DNA"/>
</dbReference>
<comment type="caution">
    <text evidence="1">The sequence shown here is derived from an EMBL/GenBank/DDBJ whole genome shotgun (WGS) entry which is preliminary data.</text>
</comment>
<organism evidence="1 2">
    <name type="scientific">Candidatus Epulonipiscium fishelsonii</name>
    <dbReference type="NCBI Taxonomy" id="77094"/>
    <lineage>
        <taxon>Bacteria</taxon>
        <taxon>Bacillati</taxon>
        <taxon>Bacillota</taxon>
        <taxon>Clostridia</taxon>
        <taxon>Lachnospirales</taxon>
        <taxon>Lachnospiraceae</taxon>
        <taxon>Candidatus Epulonipiscium</taxon>
    </lineage>
</organism>
<reference evidence="1" key="1">
    <citation type="submission" date="2016-08" db="EMBL/GenBank/DDBJ databases">
        <authorList>
            <person name="Ngugi D.K."/>
            <person name="Miyake S."/>
            <person name="Stingl U."/>
        </authorList>
    </citation>
    <scope>NUCLEOTIDE SEQUENCE</scope>
    <source>
        <strain evidence="1">SCG-D08WGA-EpuloA1</strain>
    </source>
</reference>
<sequence>MDNKNKNKDYGLHESNYYYEVVKSDKQRKKPSGGMKKFIIGTVIVSLFGGTSIGASFAFVLNQKNEEALLVQKISIPATIQPTQISAVEPVQLNSYNTISEIAEDVGPSIVSIVSVVPTEYSNFWINGIYPETGLGSGVIFYEDTEKIYIMTNSHVVDGANTLTVTFLGNYKVSANIVGQDELTDIAVVSVNKADLPKEVRDEIKLAPLGNDDSLRVGDLAIAIGTPLDEAYSNTVTVGIISALDRTISLDAENKMELIQTDAAINPGNSGGALIGPTGEVIGINTIKLVDDHVEGMGFAIPINNVKPIVEELIMHGKVLRPSLGISGITFTQELSQFDIPVGVYVHQVMPNSSAELAGILTQDIILEFDGKKLSTIEELKSMIENKEIGETVKIKVSRDGKVIELDVVLSAYENSTPQPTQQIVPNRQFIFPDFYN</sequence>
<protein>
    <submittedName>
        <fullName evidence="1">Uncharacterized protein</fullName>
    </submittedName>
</protein>
<evidence type="ECO:0000313" key="2">
    <source>
        <dbReference type="Proteomes" id="UP000188637"/>
    </source>
</evidence>
<keyword evidence="2" id="KW-1185">Reference proteome</keyword>
<gene>
    <name evidence="1" type="ORF">AN640_04955</name>
</gene>
<name>A0ACC8XIH8_9FIRM</name>
<accession>A0ACC8XIH8</accession>
<dbReference type="Proteomes" id="UP000188637">
    <property type="component" value="Unassembled WGS sequence"/>
</dbReference>